<comment type="caution">
    <text evidence="9">The sequence shown here is derived from an EMBL/GenBank/DDBJ whole genome shotgun (WGS) entry which is preliminary data.</text>
</comment>
<feature type="modified residue" description="N6-(pyridoxal phosphate)lysine" evidence="5 6">
    <location>
        <position position="35"/>
    </location>
</feature>
<feature type="active site" description="Proton acceptor; specific for L-alanine" evidence="5">
    <location>
        <position position="268"/>
    </location>
</feature>
<evidence type="ECO:0000256" key="5">
    <source>
        <dbReference type="HAMAP-Rule" id="MF_01201"/>
    </source>
</evidence>
<dbReference type="InterPro" id="IPR001608">
    <property type="entry name" value="Ala_racemase_N"/>
</dbReference>
<dbReference type="GO" id="GO:0008784">
    <property type="term" value="F:alanine racemase activity"/>
    <property type="evidence" value="ECO:0007669"/>
    <property type="project" value="UniProtKB-UniRule"/>
</dbReference>
<dbReference type="CDD" id="cd00430">
    <property type="entry name" value="PLPDE_III_AR"/>
    <property type="match status" value="1"/>
</dbReference>
<comment type="catalytic activity">
    <reaction evidence="1 5">
        <text>L-alanine = D-alanine</text>
        <dbReference type="Rhea" id="RHEA:20249"/>
        <dbReference type="ChEBI" id="CHEBI:57416"/>
        <dbReference type="ChEBI" id="CHEBI:57972"/>
        <dbReference type="EC" id="5.1.1.1"/>
    </reaction>
</comment>
<comment type="similarity">
    <text evidence="5">Belongs to the alanine racemase family.</text>
</comment>
<dbReference type="InterPro" id="IPR029066">
    <property type="entry name" value="PLP-binding_barrel"/>
</dbReference>
<accession>A0A4R9M480</accession>
<dbReference type="NCBIfam" id="TIGR00492">
    <property type="entry name" value="alr"/>
    <property type="match status" value="1"/>
</dbReference>
<dbReference type="InterPro" id="IPR011079">
    <property type="entry name" value="Ala_racemase_C"/>
</dbReference>
<feature type="active site" description="Proton acceptor; specific for D-alanine" evidence="5">
    <location>
        <position position="35"/>
    </location>
</feature>
<dbReference type="InterPro" id="IPR009006">
    <property type="entry name" value="Ala_racemase/Decarboxylase_C"/>
</dbReference>
<dbReference type="EMBL" id="RQHW01000028">
    <property type="protein sequence ID" value="TGN19578.1"/>
    <property type="molecule type" value="Genomic_DNA"/>
</dbReference>
<dbReference type="Proteomes" id="UP000298058">
    <property type="component" value="Unassembled WGS sequence"/>
</dbReference>
<evidence type="ECO:0000256" key="1">
    <source>
        <dbReference type="ARBA" id="ARBA00000316"/>
    </source>
</evidence>
<evidence type="ECO:0000256" key="4">
    <source>
        <dbReference type="ARBA" id="ARBA00023235"/>
    </source>
</evidence>
<evidence type="ECO:0000259" key="8">
    <source>
        <dbReference type="SMART" id="SM01005"/>
    </source>
</evidence>
<dbReference type="SMART" id="SM01005">
    <property type="entry name" value="Ala_racemase_C"/>
    <property type="match status" value="1"/>
</dbReference>
<dbReference type="HAMAP" id="MF_01201">
    <property type="entry name" value="Ala_racemase"/>
    <property type="match status" value="1"/>
</dbReference>
<dbReference type="RefSeq" id="WP_135759894.1">
    <property type="nucleotide sequence ID" value="NZ_RQHW01000028.1"/>
</dbReference>
<dbReference type="PANTHER" id="PTHR30511:SF0">
    <property type="entry name" value="ALANINE RACEMASE, CATABOLIC-RELATED"/>
    <property type="match status" value="1"/>
</dbReference>
<keyword evidence="10" id="KW-1185">Reference proteome</keyword>
<dbReference type="PROSITE" id="PS00395">
    <property type="entry name" value="ALANINE_RACEMASE"/>
    <property type="match status" value="1"/>
</dbReference>
<evidence type="ECO:0000256" key="3">
    <source>
        <dbReference type="ARBA" id="ARBA00022898"/>
    </source>
</evidence>
<dbReference type="SUPFAM" id="SSF51419">
    <property type="entry name" value="PLP-binding barrel"/>
    <property type="match status" value="1"/>
</dbReference>
<sequence length="376" mass="41755">MLSAEVTLSRSAFAHNIALYRKLLGGKTKFTAVVKSNAYGHGLLETASIALSAGADLLAVNALEEALALRKAFPSVSILIMGSIPQLESRKHLLADEDFWVMVSRFEEMQMLSRLNPAPKIHLKLNTGMARLGQSRPEWDALAKKIKEEKIPLAGLCTHFASTEDFTEHSYSMMQLSLFQEAIEIFYSYGFLDILCHCASSASAMLFAEARMDLVRVGISLYGLWPSLETKLSLSLMKKDVGMLKPALSWKTRIQHIQNLDAGAFIGYGSTFKTTYPTRLAVVPVGYYEGLDRKLSNHGYMLIHGERAKILGRICMNMTMLEITHIPKAKLGDEVVILGSSEGETVSADDHAMWTNTINYEIVTNILDKFPRTIVD</sequence>
<feature type="domain" description="Alanine racemase C-terminal" evidence="8">
    <location>
        <begin position="247"/>
        <end position="375"/>
    </location>
</feature>
<feature type="binding site" evidence="5 7">
    <location>
        <position position="316"/>
    </location>
    <ligand>
        <name>substrate</name>
    </ligand>
</feature>
<dbReference type="FunFam" id="3.20.20.10:FF:000002">
    <property type="entry name" value="Alanine racemase"/>
    <property type="match status" value="1"/>
</dbReference>
<dbReference type="Pfam" id="PF00842">
    <property type="entry name" value="Ala_racemase_C"/>
    <property type="match status" value="1"/>
</dbReference>
<dbReference type="GO" id="GO:0030170">
    <property type="term" value="F:pyridoxal phosphate binding"/>
    <property type="evidence" value="ECO:0007669"/>
    <property type="project" value="UniProtKB-UniRule"/>
</dbReference>
<comment type="function">
    <text evidence="5">Catalyzes the interconversion of L-alanine and D-alanine. May also act on other amino acids.</text>
</comment>
<dbReference type="GO" id="GO:0005829">
    <property type="term" value="C:cytosol"/>
    <property type="evidence" value="ECO:0007669"/>
    <property type="project" value="TreeGrafter"/>
</dbReference>
<keyword evidence="3 5" id="KW-0663">Pyridoxal phosphate</keyword>
<proteinExistence type="inferred from homology"/>
<dbReference type="AlphaFoldDB" id="A0A4R9M480"/>
<dbReference type="SUPFAM" id="SSF50621">
    <property type="entry name" value="Alanine racemase C-terminal domain-like"/>
    <property type="match status" value="1"/>
</dbReference>
<keyword evidence="4 5" id="KW-0413">Isomerase</keyword>
<organism evidence="9 10">
    <name type="scientific">Leptospira idonii</name>
    <dbReference type="NCBI Taxonomy" id="1193500"/>
    <lineage>
        <taxon>Bacteria</taxon>
        <taxon>Pseudomonadati</taxon>
        <taxon>Spirochaetota</taxon>
        <taxon>Spirochaetia</taxon>
        <taxon>Leptospirales</taxon>
        <taxon>Leptospiraceae</taxon>
        <taxon>Leptospira</taxon>
    </lineage>
</organism>
<evidence type="ECO:0000313" key="9">
    <source>
        <dbReference type="EMBL" id="TGN19578.1"/>
    </source>
</evidence>
<dbReference type="Gene3D" id="2.40.37.10">
    <property type="entry name" value="Lyase, Ornithine Decarboxylase, Chain A, domain 1"/>
    <property type="match status" value="1"/>
</dbReference>
<gene>
    <name evidence="9" type="primary">alr</name>
    <name evidence="9" type="ORF">EHS15_07260</name>
</gene>
<evidence type="ECO:0000313" key="10">
    <source>
        <dbReference type="Proteomes" id="UP000298058"/>
    </source>
</evidence>
<comment type="cofactor">
    <cofactor evidence="2 5 6">
        <name>pyridoxal 5'-phosphate</name>
        <dbReference type="ChEBI" id="CHEBI:597326"/>
    </cofactor>
</comment>
<dbReference type="PANTHER" id="PTHR30511">
    <property type="entry name" value="ALANINE RACEMASE"/>
    <property type="match status" value="1"/>
</dbReference>
<reference evidence="9" key="1">
    <citation type="journal article" date="2019" name="PLoS Negl. Trop. Dis.">
        <title>Revisiting the worldwide diversity of Leptospira species in the environment.</title>
        <authorList>
            <person name="Vincent A.T."/>
            <person name="Schiettekatte O."/>
            <person name="Bourhy P."/>
            <person name="Veyrier F.J."/>
            <person name="Picardeau M."/>
        </authorList>
    </citation>
    <scope>NUCLEOTIDE SEQUENCE [LARGE SCALE GENOMIC DNA]</scope>
    <source>
        <strain evidence="9">201300427</strain>
    </source>
</reference>
<name>A0A4R9M480_9LEPT</name>
<dbReference type="UniPathway" id="UPA00042">
    <property type="reaction ID" value="UER00497"/>
</dbReference>
<dbReference type="Pfam" id="PF01168">
    <property type="entry name" value="Ala_racemase_N"/>
    <property type="match status" value="1"/>
</dbReference>
<dbReference type="InterPro" id="IPR000821">
    <property type="entry name" value="Ala_racemase"/>
</dbReference>
<dbReference type="EC" id="5.1.1.1" evidence="5"/>
<evidence type="ECO:0000256" key="7">
    <source>
        <dbReference type="PIRSR" id="PIRSR600821-52"/>
    </source>
</evidence>
<dbReference type="InterPro" id="IPR020622">
    <property type="entry name" value="Ala_racemase_pyridoxalP-BS"/>
</dbReference>
<protein>
    <recommendedName>
        <fullName evidence="5">Alanine racemase</fullName>
        <ecNumber evidence="5">5.1.1.1</ecNumber>
    </recommendedName>
</protein>
<comment type="pathway">
    <text evidence="5">Amino-acid biosynthesis; D-alanine biosynthesis; D-alanine from L-alanine: step 1/1.</text>
</comment>
<feature type="binding site" evidence="5 7">
    <location>
        <position position="131"/>
    </location>
    <ligand>
        <name>substrate</name>
    </ligand>
</feature>
<evidence type="ECO:0000256" key="2">
    <source>
        <dbReference type="ARBA" id="ARBA00001933"/>
    </source>
</evidence>
<evidence type="ECO:0000256" key="6">
    <source>
        <dbReference type="PIRSR" id="PIRSR600821-50"/>
    </source>
</evidence>
<dbReference type="GO" id="GO:0030632">
    <property type="term" value="P:D-alanine biosynthetic process"/>
    <property type="evidence" value="ECO:0007669"/>
    <property type="project" value="UniProtKB-UniRule"/>
</dbReference>
<dbReference type="OrthoDB" id="9813814at2"/>
<dbReference type="Gene3D" id="3.20.20.10">
    <property type="entry name" value="Alanine racemase"/>
    <property type="match status" value="1"/>
</dbReference>
<dbReference type="PRINTS" id="PR00992">
    <property type="entry name" value="ALARACEMASE"/>
</dbReference>